<protein>
    <submittedName>
        <fullName evidence="2">Esterase-like activity of phytase</fullName>
    </submittedName>
</protein>
<accession>S9SAF3</accession>
<name>S9SAF3_9RHOB</name>
<dbReference type="HOGENOM" id="CLU_010077_1_0_5"/>
<evidence type="ECO:0000313" key="2">
    <source>
        <dbReference type="EMBL" id="EPX87105.1"/>
    </source>
</evidence>
<gene>
    <name evidence="2" type="ORF">ruthe_00774</name>
</gene>
<evidence type="ECO:0000313" key="3">
    <source>
        <dbReference type="Proteomes" id="UP000015346"/>
    </source>
</evidence>
<proteinExistence type="predicted"/>
<dbReference type="STRING" id="1123069.ruthe_00774"/>
<dbReference type="PATRIC" id="fig|1123069.3.peg.747"/>
<comment type="caution">
    <text evidence="2">The sequence shown here is derived from an EMBL/GenBank/DDBJ whole genome shotgun (WGS) entry which is preliminary data.</text>
</comment>
<evidence type="ECO:0000259" key="1">
    <source>
        <dbReference type="Pfam" id="PF13449"/>
    </source>
</evidence>
<dbReference type="Proteomes" id="UP000015346">
    <property type="component" value="Unassembled WGS sequence"/>
</dbReference>
<dbReference type="EMBL" id="AOLV01000009">
    <property type="protein sequence ID" value="EPX87105.1"/>
    <property type="molecule type" value="Genomic_DNA"/>
</dbReference>
<sequence>MPLLFVLSERASVVAVYDVTDPAAPVLTQLLPSGVSPEGAVSIPGRGLLVTANEADLGADGGPRAHVMIYRMQDGPPAYPHLTSAGTEAPEGGPLGWGALSGLAEDPERPGILYAVGDSLFAAQPTIFTIDITQTPARITAALRITRGGDAAQKLDLEGLAPDGEGGFWAVTEGRPDRLIPHGLIRIGADGAIREEIGFPPALLDHETRFGAEGVAVIDGVVWIAIQRPWRDDPENHVKLLSYDPATGEWGAVRYQTAAPTDGGWVGLGDMAVQGDHLYLIERDNHVGGMARTKLVTRVPLEALVPAPLGGDLPTVPREVVRDLLPDLTATGGYVLDKVEGLAFDSEGRMWLLTDNDGVQDSSGETMLWSVSRDG</sequence>
<feature type="domain" description="Phytase-like" evidence="1">
    <location>
        <begin position="96"/>
        <end position="357"/>
    </location>
</feature>
<dbReference type="AlphaFoldDB" id="S9SAF3"/>
<dbReference type="SUPFAM" id="SSF63825">
    <property type="entry name" value="YWTD domain"/>
    <property type="match status" value="1"/>
</dbReference>
<organism evidence="2 3">
    <name type="scientific">Rubellimicrobium thermophilum DSM 16684</name>
    <dbReference type="NCBI Taxonomy" id="1123069"/>
    <lineage>
        <taxon>Bacteria</taxon>
        <taxon>Pseudomonadati</taxon>
        <taxon>Pseudomonadota</taxon>
        <taxon>Alphaproteobacteria</taxon>
        <taxon>Rhodobacterales</taxon>
        <taxon>Roseobacteraceae</taxon>
        <taxon>Rubellimicrobium</taxon>
    </lineage>
</organism>
<dbReference type="InterPro" id="IPR027372">
    <property type="entry name" value="Phytase-like_dom"/>
</dbReference>
<reference evidence="2 3" key="1">
    <citation type="journal article" date="2013" name="Stand. Genomic Sci.">
        <title>Genome sequence of the reddish-pigmented Rubellimicrobium thermophilum type strain (DSM 16684(T)), a member of the Roseobacter clade.</title>
        <authorList>
            <person name="Fiebig A."/>
            <person name="Riedel T."/>
            <person name="Gronow S."/>
            <person name="Petersen J."/>
            <person name="Klenk H.P."/>
            <person name="Goker M."/>
        </authorList>
    </citation>
    <scope>NUCLEOTIDE SEQUENCE [LARGE SCALE GENOMIC DNA]</scope>
    <source>
        <strain evidence="2 3">DSM 16684</strain>
    </source>
</reference>
<dbReference type="Pfam" id="PF13449">
    <property type="entry name" value="Phytase-like"/>
    <property type="match status" value="1"/>
</dbReference>
<keyword evidence="3" id="KW-1185">Reference proteome</keyword>